<evidence type="ECO:0000313" key="10">
    <source>
        <dbReference type="Proteomes" id="UP000593626"/>
    </source>
</evidence>
<evidence type="ECO:0000256" key="2">
    <source>
        <dbReference type="ARBA" id="ARBA00007553"/>
    </source>
</evidence>
<dbReference type="CDD" id="cd06583">
    <property type="entry name" value="PGRP"/>
    <property type="match status" value="1"/>
</dbReference>
<evidence type="ECO:0000256" key="3">
    <source>
        <dbReference type="ARBA" id="ARBA00011901"/>
    </source>
</evidence>
<reference evidence="9 10" key="1">
    <citation type="submission" date="2019-07" db="EMBL/GenBank/DDBJ databases">
        <title>Genome sequence of 2 isolates from Red Sea Mangroves.</title>
        <authorList>
            <person name="Sefrji F."/>
            <person name="Michoud G."/>
            <person name="Merlino G."/>
            <person name="Daffonchio D."/>
        </authorList>
    </citation>
    <scope>NUCLEOTIDE SEQUENCE [LARGE SCALE GENOMIC DNA]</scope>
    <source>
        <strain evidence="9 10">R1DC41</strain>
    </source>
</reference>
<dbReference type="GO" id="GO:0071555">
    <property type="term" value="P:cell wall organization"/>
    <property type="evidence" value="ECO:0007669"/>
    <property type="project" value="UniProtKB-KW"/>
</dbReference>
<proteinExistence type="inferred from homology"/>
<dbReference type="EC" id="3.5.1.28" evidence="3"/>
<dbReference type="SUPFAM" id="SSF47090">
    <property type="entry name" value="PGBD-like"/>
    <property type="match status" value="2"/>
</dbReference>
<name>A0A7S8CB08_9BACI</name>
<dbReference type="SUPFAM" id="SSF55846">
    <property type="entry name" value="N-acetylmuramoyl-L-alanine amidase-like"/>
    <property type="match status" value="1"/>
</dbReference>
<dbReference type="GO" id="GO:0009253">
    <property type="term" value="P:peptidoglycan catabolic process"/>
    <property type="evidence" value="ECO:0007669"/>
    <property type="project" value="InterPro"/>
</dbReference>
<dbReference type="Pfam" id="PF01510">
    <property type="entry name" value="Amidase_2"/>
    <property type="match status" value="1"/>
</dbReference>
<evidence type="ECO:0000259" key="8">
    <source>
        <dbReference type="SMART" id="SM00644"/>
    </source>
</evidence>
<comment type="similarity">
    <text evidence="2">Belongs to the N-acetylmuramoyl-L-alanine amidase 2 family.</text>
</comment>
<protein>
    <recommendedName>
        <fullName evidence="3">N-acetylmuramoyl-L-alanine amidase</fullName>
        <ecNumber evidence="3">3.5.1.28</ecNumber>
    </recommendedName>
    <alternativeName>
        <fullName evidence="7">Autolysin</fullName>
    </alternativeName>
    <alternativeName>
        <fullName evidence="6">Cell wall hydrolase</fullName>
    </alternativeName>
</protein>
<dbReference type="PANTHER" id="PTHR30417:SF1">
    <property type="entry name" value="N-ACETYLMURAMOYL-L-ALANINE AMIDASE AMID"/>
    <property type="match status" value="1"/>
</dbReference>
<dbReference type="GO" id="GO:0009254">
    <property type="term" value="P:peptidoglycan turnover"/>
    <property type="evidence" value="ECO:0007669"/>
    <property type="project" value="TreeGrafter"/>
</dbReference>
<accession>A0A7S8CB08</accession>
<dbReference type="InterPro" id="IPR002477">
    <property type="entry name" value="Peptidoglycan-bd-like"/>
</dbReference>
<feature type="domain" description="N-acetylmuramoyl-L-alanine amidase" evidence="8">
    <location>
        <begin position="13"/>
        <end position="150"/>
    </location>
</feature>
<keyword evidence="10" id="KW-1185">Reference proteome</keyword>
<gene>
    <name evidence="9" type="ORF">G8O30_05715</name>
</gene>
<evidence type="ECO:0000313" key="9">
    <source>
        <dbReference type="EMBL" id="QPC46498.1"/>
    </source>
</evidence>
<dbReference type="Gene3D" id="3.40.80.10">
    <property type="entry name" value="Peptidoglycan recognition protein-like"/>
    <property type="match status" value="1"/>
</dbReference>
<evidence type="ECO:0000256" key="6">
    <source>
        <dbReference type="ARBA" id="ARBA00030881"/>
    </source>
</evidence>
<dbReference type="InterPro" id="IPR051206">
    <property type="entry name" value="NAMLAA_amidase_2"/>
</dbReference>
<evidence type="ECO:0000256" key="7">
    <source>
        <dbReference type="ARBA" id="ARBA00032390"/>
    </source>
</evidence>
<dbReference type="GO" id="GO:0008745">
    <property type="term" value="F:N-acetylmuramoyl-L-alanine amidase activity"/>
    <property type="evidence" value="ECO:0007669"/>
    <property type="project" value="UniProtKB-EC"/>
</dbReference>
<dbReference type="InterPro" id="IPR036366">
    <property type="entry name" value="PGBDSf"/>
</dbReference>
<keyword evidence="5" id="KW-0961">Cell wall biogenesis/degradation</keyword>
<dbReference type="InterPro" id="IPR002502">
    <property type="entry name" value="Amidase_domain"/>
</dbReference>
<dbReference type="PANTHER" id="PTHR30417">
    <property type="entry name" value="N-ACETYLMURAMOYL-L-ALANINE AMIDASE AMID"/>
    <property type="match status" value="1"/>
</dbReference>
<dbReference type="EMBL" id="CP049742">
    <property type="protein sequence ID" value="QPC46498.1"/>
    <property type="molecule type" value="Genomic_DNA"/>
</dbReference>
<dbReference type="AlphaFoldDB" id="A0A7S8CB08"/>
<dbReference type="InterPro" id="IPR036505">
    <property type="entry name" value="Amidase/PGRP_sf"/>
</dbReference>
<evidence type="ECO:0000256" key="1">
    <source>
        <dbReference type="ARBA" id="ARBA00001561"/>
    </source>
</evidence>
<dbReference type="Pfam" id="PF01471">
    <property type="entry name" value="PG_binding_1"/>
    <property type="match status" value="2"/>
</dbReference>
<dbReference type="SMART" id="SM00644">
    <property type="entry name" value="Ami_2"/>
    <property type="match status" value="1"/>
</dbReference>
<organism evidence="9 10">
    <name type="scientific">Mangrovibacillus cuniculi</name>
    <dbReference type="NCBI Taxonomy" id="2593652"/>
    <lineage>
        <taxon>Bacteria</taxon>
        <taxon>Bacillati</taxon>
        <taxon>Bacillota</taxon>
        <taxon>Bacilli</taxon>
        <taxon>Bacillales</taxon>
        <taxon>Bacillaceae</taxon>
        <taxon>Mangrovibacillus</taxon>
    </lineage>
</organism>
<dbReference type="Gene3D" id="1.10.101.10">
    <property type="entry name" value="PGBD-like superfamily/PGBD"/>
    <property type="match status" value="2"/>
</dbReference>
<sequence>MRYSITQDYISQGNARPGTAIDPVQFIVAHDTGNAGSTAYGNRNYFNNTQPSASAHTFIDDRVILEIIPLTEKAFHVRYNVPVDNSRYGANANDAAIGVELCWGGAINFEEAYNRYVWYHAYLMDRYGFNPREKIVGHSTLDPARRTDPENALNRYGISFQQFIDDVEAMLASEFGEGAREGEETLTRVSPERPVVRGVMTTRPIIQRGASGDFVRDIQRDLIRAGFSLPAFGADGDFGGETERAVLRFQRTYGLQVDGIVGPETLAKLKEVTNTPSRMQEFPLPTGVVRPGTRGDNVRQIQRALSQIGERSGAIDGIYGPQTTSAVRAFQSRFSALARDGIYGPNTKRYLEMELEDM</sequence>
<comment type="catalytic activity">
    <reaction evidence="1">
        <text>Hydrolyzes the link between N-acetylmuramoyl residues and L-amino acid residues in certain cell-wall glycopeptides.</text>
        <dbReference type="EC" id="3.5.1.28"/>
    </reaction>
</comment>
<keyword evidence="4" id="KW-0378">Hydrolase</keyword>
<evidence type="ECO:0000256" key="5">
    <source>
        <dbReference type="ARBA" id="ARBA00023316"/>
    </source>
</evidence>
<evidence type="ECO:0000256" key="4">
    <source>
        <dbReference type="ARBA" id="ARBA00022801"/>
    </source>
</evidence>
<dbReference type="Proteomes" id="UP000593626">
    <property type="component" value="Chromosome"/>
</dbReference>
<dbReference type="KEGG" id="mcui:G8O30_05715"/>
<dbReference type="InterPro" id="IPR036365">
    <property type="entry name" value="PGBD-like_sf"/>
</dbReference>